<keyword evidence="12" id="KW-1185">Reference proteome</keyword>
<evidence type="ECO:0000313" key="11">
    <source>
        <dbReference type="EMBL" id="ETW84771.1"/>
    </source>
</evidence>
<reference evidence="11 12" key="1">
    <citation type="journal article" date="2012" name="New Phytol.">
        <title>Insight into trade-off between wood decay and parasitism from the genome of a fungal forest pathogen.</title>
        <authorList>
            <person name="Olson A."/>
            <person name="Aerts A."/>
            <person name="Asiegbu F."/>
            <person name="Belbahri L."/>
            <person name="Bouzid O."/>
            <person name="Broberg A."/>
            <person name="Canback B."/>
            <person name="Coutinho P.M."/>
            <person name="Cullen D."/>
            <person name="Dalman K."/>
            <person name="Deflorio G."/>
            <person name="van Diepen L.T."/>
            <person name="Dunand C."/>
            <person name="Duplessis S."/>
            <person name="Durling M."/>
            <person name="Gonthier P."/>
            <person name="Grimwood J."/>
            <person name="Fossdal C.G."/>
            <person name="Hansson D."/>
            <person name="Henrissat B."/>
            <person name="Hietala A."/>
            <person name="Himmelstrand K."/>
            <person name="Hoffmeister D."/>
            <person name="Hogberg N."/>
            <person name="James T.Y."/>
            <person name="Karlsson M."/>
            <person name="Kohler A."/>
            <person name="Kues U."/>
            <person name="Lee Y.H."/>
            <person name="Lin Y.C."/>
            <person name="Lind M."/>
            <person name="Lindquist E."/>
            <person name="Lombard V."/>
            <person name="Lucas S."/>
            <person name="Lunden K."/>
            <person name="Morin E."/>
            <person name="Murat C."/>
            <person name="Park J."/>
            <person name="Raffaello T."/>
            <person name="Rouze P."/>
            <person name="Salamov A."/>
            <person name="Schmutz J."/>
            <person name="Solheim H."/>
            <person name="Stahlberg J."/>
            <person name="Velez H."/>
            <person name="de Vries R.P."/>
            <person name="Wiebenga A."/>
            <person name="Woodward S."/>
            <person name="Yakovlev I."/>
            <person name="Garbelotto M."/>
            <person name="Martin F."/>
            <person name="Grigoriev I.V."/>
            <person name="Stenlid J."/>
        </authorList>
    </citation>
    <scope>NUCLEOTIDE SEQUENCE [LARGE SCALE GENOMIC DNA]</scope>
    <source>
        <strain evidence="11 12">TC 32-1</strain>
    </source>
</reference>
<dbReference type="InterPro" id="IPR036396">
    <property type="entry name" value="Cyt_P450_sf"/>
</dbReference>
<dbReference type="PRINTS" id="PR00463">
    <property type="entry name" value="EP450I"/>
</dbReference>
<evidence type="ECO:0000256" key="9">
    <source>
        <dbReference type="PIRSR" id="PIRSR602401-1"/>
    </source>
</evidence>
<evidence type="ECO:0000256" key="5">
    <source>
        <dbReference type="ARBA" id="ARBA00022723"/>
    </source>
</evidence>
<sequence>MAVSISFTDALLIIGGLWLAKRLLSKKPVAPLPPGPKGLPLVGNVFDMPKTKEHLEFAKWGQEYNSDIIYVKVLGQPIVILNSAKVTFEMLDKKSSMYSDRPVFRVASEMVGWKDVLVLTPYGDRFRESRRQLHRLMGTKAGCETFADLMETEARKSLRRLLANPDDFRQNIRKTAGAVILMIAYGYKTNEDEDPLIKLVDVATDQFSKLTEAGGHIIDVFPLLRYIPSWVPGINFHKTISKCKATLEEMANVPHNFVKQQMAEGTAVPSFTSTRLESKILTPEQEDIVKWSAASLYSGGADSTVSALSTFFLAMTLYPEIQRKAQAEIDAVVGTDRLPTLADRPHLPYVDAVISETLRWAPVGPLSVAHRLQEDDIHNGYFIPKGSIIIPNAWAMLHNPQTYRNPEKFDPDRFLDLEGWPAEQDPRAYGFGFGRRICPGLALADMSIFSNVVANLAAFDIRTVVDSNGKPVEVVPEFTDGTISHPAPFKCSIKPRSAHAEHLIFAD</sequence>
<dbReference type="GO" id="GO:0005506">
    <property type="term" value="F:iron ion binding"/>
    <property type="evidence" value="ECO:0007669"/>
    <property type="project" value="InterPro"/>
</dbReference>
<dbReference type="InterPro" id="IPR017972">
    <property type="entry name" value="Cyt_P450_CS"/>
</dbReference>
<dbReference type="GO" id="GO:0016705">
    <property type="term" value="F:oxidoreductase activity, acting on paired donors, with incorporation or reduction of molecular oxygen"/>
    <property type="evidence" value="ECO:0007669"/>
    <property type="project" value="InterPro"/>
</dbReference>
<evidence type="ECO:0000256" key="4">
    <source>
        <dbReference type="ARBA" id="ARBA00022617"/>
    </source>
</evidence>
<dbReference type="GO" id="GO:0004497">
    <property type="term" value="F:monooxygenase activity"/>
    <property type="evidence" value="ECO:0007669"/>
    <property type="project" value="UniProtKB-KW"/>
</dbReference>
<feature type="binding site" description="axial binding residue" evidence="9">
    <location>
        <position position="438"/>
    </location>
    <ligand>
        <name>heme</name>
        <dbReference type="ChEBI" id="CHEBI:30413"/>
    </ligand>
    <ligandPart>
        <name>Fe</name>
        <dbReference type="ChEBI" id="CHEBI:18248"/>
    </ligandPart>
</feature>
<gene>
    <name evidence="11" type="primary">cyp36</name>
    <name evidence="11" type="ORF">HETIRDRAFT_147024</name>
</gene>
<dbReference type="GeneID" id="20667178"/>
<dbReference type="KEGG" id="hir:HETIRDRAFT_147024"/>
<evidence type="ECO:0000256" key="2">
    <source>
        <dbReference type="ARBA" id="ARBA00005179"/>
    </source>
</evidence>
<dbReference type="HOGENOM" id="CLU_001570_2_3_1"/>
<name>W4KI88_HETIT</name>
<dbReference type="InterPro" id="IPR002401">
    <property type="entry name" value="Cyt_P450_E_grp-I"/>
</dbReference>
<evidence type="ECO:0000256" key="3">
    <source>
        <dbReference type="ARBA" id="ARBA00010617"/>
    </source>
</evidence>
<dbReference type="SUPFAM" id="SSF48264">
    <property type="entry name" value="Cytochrome P450"/>
    <property type="match status" value="1"/>
</dbReference>
<dbReference type="InterPro" id="IPR050364">
    <property type="entry name" value="Cytochrome_P450_fung"/>
</dbReference>
<dbReference type="Gene3D" id="1.10.630.10">
    <property type="entry name" value="Cytochrome P450"/>
    <property type="match status" value="1"/>
</dbReference>
<organism evidence="11 12">
    <name type="scientific">Heterobasidion irregulare (strain TC 32-1)</name>
    <dbReference type="NCBI Taxonomy" id="747525"/>
    <lineage>
        <taxon>Eukaryota</taxon>
        <taxon>Fungi</taxon>
        <taxon>Dikarya</taxon>
        <taxon>Basidiomycota</taxon>
        <taxon>Agaricomycotina</taxon>
        <taxon>Agaricomycetes</taxon>
        <taxon>Russulales</taxon>
        <taxon>Bondarzewiaceae</taxon>
        <taxon>Heterobasidion</taxon>
        <taxon>Heterobasidion annosum species complex</taxon>
    </lineage>
</organism>
<keyword evidence="5 9" id="KW-0479">Metal-binding</keyword>
<dbReference type="InParanoid" id="W4KI88"/>
<dbReference type="Pfam" id="PF00067">
    <property type="entry name" value="p450"/>
    <property type="match status" value="1"/>
</dbReference>
<dbReference type="OrthoDB" id="2789670at2759"/>
<dbReference type="PANTHER" id="PTHR46300">
    <property type="entry name" value="P450, PUTATIVE (EUROFUNG)-RELATED-RELATED"/>
    <property type="match status" value="1"/>
</dbReference>
<keyword evidence="8 10" id="KW-0503">Monooxygenase</keyword>
<evidence type="ECO:0000313" key="12">
    <source>
        <dbReference type="Proteomes" id="UP000030671"/>
    </source>
</evidence>
<proteinExistence type="inferred from homology"/>
<keyword evidence="4 9" id="KW-0349">Heme</keyword>
<comment type="pathway">
    <text evidence="2">Secondary metabolite biosynthesis.</text>
</comment>
<protein>
    <submittedName>
        <fullName evidence="11">Cytochrome P450 monooxygenase 36</fullName>
    </submittedName>
</protein>
<dbReference type="CDD" id="cd11065">
    <property type="entry name" value="CYP64-like"/>
    <property type="match status" value="1"/>
</dbReference>
<dbReference type="AlphaFoldDB" id="W4KI88"/>
<dbReference type="EMBL" id="KI925456">
    <property type="protein sequence ID" value="ETW84771.1"/>
    <property type="molecule type" value="Genomic_DNA"/>
</dbReference>
<comment type="cofactor">
    <cofactor evidence="1 9">
        <name>heme</name>
        <dbReference type="ChEBI" id="CHEBI:30413"/>
    </cofactor>
</comment>
<evidence type="ECO:0000256" key="10">
    <source>
        <dbReference type="RuleBase" id="RU000461"/>
    </source>
</evidence>
<evidence type="ECO:0000256" key="8">
    <source>
        <dbReference type="ARBA" id="ARBA00023033"/>
    </source>
</evidence>
<evidence type="ECO:0000256" key="6">
    <source>
        <dbReference type="ARBA" id="ARBA00023002"/>
    </source>
</evidence>
<dbReference type="GO" id="GO:0020037">
    <property type="term" value="F:heme binding"/>
    <property type="evidence" value="ECO:0007669"/>
    <property type="project" value="InterPro"/>
</dbReference>
<dbReference type="InterPro" id="IPR001128">
    <property type="entry name" value="Cyt_P450"/>
</dbReference>
<dbReference type="PANTHER" id="PTHR46300:SF7">
    <property type="entry name" value="P450, PUTATIVE (EUROFUNG)-RELATED"/>
    <property type="match status" value="1"/>
</dbReference>
<dbReference type="eggNOG" id="KOG0156">
    <property type="taxonomic scope" value="Eukaryota"/>
</dbReference>
<accession>W4KI88</accession>
<dbReference type="PRINTS" id="PR00385">
    <property type="entry name" value="P450"/>
</dbReference>
<dbReference type="PROSITE" id="PS00086">
    <property type="entry name" value="CYTOCHROME_P450"/>
    <property type="match status" value="1"/>
</dbReference>
<keyword evidence="6 10" id="KW-0560">Oxidoreductase</keyword>
<evidence type="ECO:0000256" key="7">
    <source>
        <dbReference type="ARBA" id="ARBA00023004"/>
    </source>
</evidence>
<dbReference type="RefSeq" id="XP_009544400.1">
    <property type="nucleotide sequence ID" value="XM_009546105.1"/>
</dbReference>
<keyword evidence="7 9" id="KW-0408">Iron</keyword>
<dbReference type="Proteomes" id="UP000030671">
    <property type="component" value="Unassembled WGS sequence"/>
</dbReference>
<comment type="similarity">
    <text evidence="3 10">Belongs to the cytochrome P450 family.</text>
</comment>
<evidence type="ECO:0000256" key="1">
    <source>
        <dbReference type="ARBA" id="ARBA00001971"/>
    </source>
</evidence>